<reference evidence="10 11" key="1">
    <citation type="journal article" date="2018" name="Mol. Biol. Evol.">
        <title>Broad Genomic Sampling Reveals a Smut Pathogenic Ancestry of the Fungal Clade Ustilaginomycotina.</title>
        <authorList>
            <person name="Kijpornyongpan T."/>
            <person name="Mondo S.J."/>
            <person name="Barry K."/>
            <person name="Sandor L."/>
            <person name="Lee J."/>
            <person name="Lipzen A."/>
            <person name="Pangilinan J."/>
            <person name="LaButti K."/>
            <person name="Hainaut M."/>
            <person name="Henrissat B."/>
            <person name="Grigoriev I.V."/>
            <person name="Spatafora J.W."/>
            <person name="Aime M.C."/>
        </authorList>
    </citation>
    <scope>NUCLEOTIDE SEQUENCE [LARGE SCALE GENOMIC DNA]</scope>
    <source>
        <strain evidence="10 11">MCA 4658</strain>
    </source>
</reference>
<dbReference type="Gene3D" id="1.50.10.150">
    <property type="entry name" value="Voltage-dependent anion channel"/>
    <property type="match status" value="1"/>
</dbReference>
<feature type="chain" id="PRO_5016245488" evidence="9">
    <location>
        <begin position="22"/>
        <end position="410"/>
    </location>
</feature>
<comment type="similarity">
    <text evidence="2">Belongs to the tellurite-resistance/dicarboxylate transporter (TDT) family.</text>
</comment>
<feature type="transmembrane region" description="Helical" evidence="8">
    <location>
        <begin position="350"/>
        <end position="370"/>
    </location>
</feature>
<feature type="transmembrane region" description="Helical" evidence="8">
    <location>
        <begin position="45"/>
        <end position="66"/>
    </location>
</feature>
<keyword evidence="3" id="KW-0813">Transport</keyword>
<keyword evidence="5 8" id="KW-0812">Transmembrane</keyword>
<feature type="transmembrane region" description="Helical" evidence="8">
    <location>
        <begin position="193"/>
        <end position="214"/>
    </location>
</feature>
<accession>A0A316VQ73</accession>
<evidence type="ECO:0000256" key="3">
    <source>
        <dbReference type="ARBA" id="ARBA00022448"/>
    </source>
</evidence>
<evidence type="ECO:0000256" key="9">
    <source>
        <dbReference type="SAM" id="SignalP"/>
    </source>
</evidence>
<proteinExistence type="inferred from homology"/>
<evidence type="ECO:0000256" key="2">
    <source>
        <dbReference type="ARBA" id="ARBA00008566"/>
    </source>
</evidence>
<organism evidence="10 11">
    <name type="scientific">Ceraceosorus guamensis</name>
    <dbReference type="NCBI Taxonomy" id="1522189"/>
    <lineage>
        <taxon>Eukaryota</taxon>
        <taxon>Fungi</taxon>
        <taxon>Dikarya</taxon>
        <taxon>Basidiomycota</taxon>
        <taxon>Ustilaginomycotina</taxon>
        <taxon>Exobasidiomycetes</taxon>
        <taxon>Ceraceosorales</taxon>
        <taxon>Ceraceosoraceae</taxon>
        <taxon>Ceraceosorus</taxon>
    </lineage>
</organism>
<keyword evidence="6 8" id="KW-1133">Transmembrane helix</keyword>
<name>A0A316VQ73_9BASI</name>
<keyword evidence="11" id="KW-1185">Reference proteome</keyword>
<gene>
    <name evidence="10" type="ORF">IE81DRAFT_326773</name>
</gene>
<sequence>MGTGGVHILLLLLADVWSAYASDATADDHQSFASNTTLPAKILRWPALIFWIVNCALFFTFLLAFISRYIMFPAVLPLTLTHPQKSPFLGTAPMAFLTLISSLSQLGTRFFALGLTPTILAASLWFVACFVSTLCALVVPFSMMILQNHHFEGTTAALLLPVVPPITAAATGAGIAELLAIDKPSLSFTVLALSYIMNGVGLMLALMILTLYFQRLLLFNQPPREVIISVFLPLGPCGQGAEALLHLGQAALRLFPVISSLALPTPGTGHGDGVPLLTYGVAQALYGAGLVGALHLVGLGGWFCLLAIAIVFREATQERLKFNLGFWAATFPLASLIIGVGRLALVLDSLAIRVVFTLMCFAYALVYFGVAVPTLRGFISAELLVAPCIADLPLDPLKKYRDPRDEVEER</sequence>
<evidence type="ECO:0000256" key="5">
    <source>
        <dbReference type="ARBA" id="ARBA00022692"/>
    </source>
</evidence>
<evidence type="ECO:0000313" key="11">
    <source>
        <dbReference type="Proteomes" id="UP000245783"/>
    </source>
</evidence>
<dbReference type="AlphaFoldDB" id="A0A316VQ73"/>
<dbReference type="InterPro" id="IPR038665">
    <property type="entry name" value="Voltage-dep_anion_channel_sf"/>
</dbReference>
<feature type="transmembrane region" description="Helical" evidence="8">
    <location>
        <begin position="158"/>
        <end position="181"/>
    </location>
</feature>
<dbReference type="GeneID" id="37036776"/>
<dbReference type="InterPro" id="IPR051629">
    <property type="entry name" value="Sulfite_efflux_TDT"/>
</dbReference>
<evidence type="ECO:0000256" key="6">
    <source>
        <dbReference type="ARBA" id="ARBA00022989"/>
    </source>
</evidence>
<feature type="signal peptide" evidence="9">
    <location>
        <begin position="1"/>
        <end position="21"/>
    </location>
</feature>
<evidence type="ECO:0000313" key="10">
    <source>
        <dbReference type="EMBL" id="PWN39218.1"/>
    </source>
</evidence>
<dbReference type="GO" id="GO:0000319">
    <property type="term" value="F:sulfite transmembrane transporter activity"/>
    <property type="evidence" value="ECO:0007669"/>
    <property type="project" value="TreeGrafter"/>
</dbReference>
<evidence type="ECO:0000256" key="4">
    <source>
        <dbReference type="ARBA" id="ARBA00022475"/>
    </source>
</evidence>
<dbReference type="Proteomes" id="UP000245783">
    <property type="component" value="Unassembled WGS sequence"/>
</dbReference>
<evidence type="ECO:0000256" key="8">
    <source>
        <dbReference type="SAM" id="Phobius"/>
    </source>
</evidence>
<dbReference type="GO" id="GO:0005886">
    <property type="term" value="C:plasma membrane"/>
    <property type="evidence" value="ECO:0007669"/>
    <property type="project" value="UniProtKB-SubCell"/>
</dbReference>
<feature type="transmembrane region" description="Helical" evidence="8">
    <location>
        <begin position="284"/>
        <end position="312"/>
    </location>
</feature>
<dbReference type="EMBL" id="KZ819485">
    <property type="protein sequence ID" value="PWN39218.1"/>
    <property type="molecule type" value="Genomic_DNA"/>
</dbReference>
<dbReference type="RefSeq" id="XP_025366378.1">
    <property type="nucleotide sequence ID" value="XM_025514906.1"/>
</dbReference>
<dbReference type="Pfam" id="PF03595">
    <property type="entry name" value="SLAC1"/>
    <property type="match status" value="1"/>
</dbReference>
<evidence type="ECO:0000256" key="7">
    <source>
        <dbReference type="ARBA" id="ARBA00023136"/>
    </source>
</evidence>
<dbReference type="InParanoid" id="A0A316VQ73"/>
<feature type="transmembrane region" description="Helical" evidence="8">
    <location>
        <begin position="87"/>
        <end position="107"/>
    </location>
</feature>
<feature type="transmembrane region" description="Helical" evidence="8">
    <location>
        <begin position="324"/>
        <end position="344"/>
    </location>
</feature>
<dbReference type="OrthoDB" id="1099at2759"/>
<protein>
    <submittedName>
        <fullName evidence="10">C4-dicarboxylate transporter/malic acid transport protein</fullName>
    </submittedName>
</protein>
<keyword evidence="7 8" id="KW-0472">Membrane</keyword>
<keyword evidence="9" id="KW-0732">Signal</keyword>
<keyword evidence="4" id="KW-1003">Cell membrane</keyword>
<feature type="transmembrane region" description="Helical" evidence="8">
    <location>
        <begin position="119"/>
        <end position="146"/>
    </location>
</feature>
<dbReference type="InterPro" id="IPR004695">
    <property type="entry name" value="SLAC1/Mae1/Ssu1/TehA"/>
</dbReference>
<dbReference type="PANTHER" id="PTHR31686:SF1">
    <property type="entry name" value="SULFITE EFFLUX PUMP SSU1"/>
    <property type="match status" value="1"/>
</dbReference>
<comment type="subcellular location">
    <subcellularLocation>
        <location evidence="1">Cell membrane</location>
        <topology evidence="1">Multi-pass membrane protein</topology>
    </subcellularLocation>
</comment>
<dbReference type="PANTHER" id="PTHR31686">
    <property type="match status" value="1"/>
</dbReference>
<evidence type="ECO:0000256" key="1">
    <source>
        <dbReference type="ARBA" id="ARBA00004651"/>
    </source>
</evidence>